<accession>A0A0A9ASW2</accession>
<reference evidence="2" key="2">
    <citation type="journal article" date="2015" name="Data Brief">
        <title>Shoot transcriptome of the giant reed, Arundo donax.</title>
        <authorList>
            <person name="Barrero R.A."/>
            <person name="Guerrero F.D."/>
            <person name="Moolhuijzen P."/>
            <person name="Goolsby J.A."/>
            <person name="Tidwell J."/>
            <person name="Bellgard S.E."/>
            <person name="Bellgard M.I."/>
        </authorList>
    </citation>
    <scope>NUCLEOTIDE SEQUENCE</scope>
    <source>
        <tissue evidence="2">Shoot tissue taken approximately 20 cm above the soil surface</tissue>
    </source>
</reference>
<dbReference type="AlphaFoldDB" id="A0A0A9ASW2"/>
<evidence type="ECO:0000256" key="1">
    <source>
        <dbReference type="SAM" id="MobiDB-lite"/>
    </source>
</evidence>
<name>A0A0A9ASW2_ARUDO</name>
<sequence>MLAGEVRGVETGGCGSGGPGAGAMP</sequence>
<reference evidence="2" key="1">
    <citation type="submission" date="2014-09" db="EMBL/GenBank/DDBJ databases">
        <authorList>
            <person name="Magalhaes I.L.F."/>
            <person name="Oliveira U."/>
            <person name="Santos F.R."/>
            <person name="Vidigal T.H.D.A."/>
            <person name="Brescovit A.D."/>
            <person name="Santos A.J."/>
        </authorList>
    </citation>
    <scope>NUCLEOTIDE SEQUENCE</scope>
    <source>
        <tissue evidence="2">Shoot tissue taken approximately 20 cm above the soil surface</tissue>
    </source>
</reference>
<dbReference type="EMBL" id="GBRH01243694">
    <property type="protein sequence ID" value="JAD54201.1"/>
    <property type="molecule type" value="Transcribed_RNA"/>
</dbReference>
<feature type="compositionally biased region" description="Gly residues" evidence="1">
    <location>
        <begin position="10"/>
        <end position="25"/>
    </location>
</feature>
<proteinExistence type="predicted"/>
<organism evidence="2">
    <name type="scientific">Arundo donax</name>
    <name type="common">Giant reed</name>
    <name type="synonym">Donax arundinaceus</name>
    <dbReference type="NCBI Taxonomy" id="35708"/>
    <lineage>
        <taxon>Eukaryota</taxon>
        <taxon>Viridiplantae</taxon>
        <taxon>Streptophyta</taxon>
        <taxon>Embryophyta</taxon>
        <taxon>Tracheophyta</taxon>
        <taxon>Spermatophyta</taxon>
        <taxon>Magnoliopsida</taxon>
        <taxon>Liliopsida</taxon>
        <taxon>Poales</taxon>
        <taxon>Poaceae</taxon>
        <taxon>PACMAD clade</taxon>
        <taxon>Arundinoideae</taxon>
        <taxon>Arundineae</taxon>
        <taxon>Arundo</taxon>
    </lineage>
</organism>
<feature type="region of interest" description="Disordered" evidence="1">
    <location>
        <begin position="1"/>
        <end position="25"/>
    </location>
</feature>
<evidence type="ECO:0000313" key="2">
    <source>
        <dbReference type="EMBL" id="JAD54201.1"/>
    </source>
</evidence>
<protein>
    <submittedName>
        <fullName evidence="2">Uncharacterized protein</fullName>
    </submittedName>
</protein>